<proteinExistence type="predicted"/>
<dbReference type="Gene3D" id="1.10.357.10">
    <property type="entry name" value="Tetracycline Repressor, domain 2"/>
    <property type="match status" value="1"/>
</dbReference>
<sequence>MTADLSPHTLRTTAPVLDCAARLFAEHGSRGMAMSDLTHRIAAETDTDAACLRRAFPTRFDLTYAVVLRATRERVNTQLAADAPERPPTERMSGLVRRHVSSGWKHRAAIALSQDLLPTLRAINPARHREISSLHRTFRAHVHGIIVAGVAAGQFPIRDTGKATDSVLDTFDSLLHWYDPEAGLSLSDLGGVYVDLVIHHHLQYPR</sequence>
<accession>A0A840VXI4</accession>
<dbReference type="InterPro" id="IPR041490">
    <property type="entry name" value="KstR2_TetR_C"/>
</dbReference>
<feature type="domain" description="HTH-type transcriptional repressor KstR2 C-terminal" evidence="1">
    <location>
        <begin position="86"/>
        <end position="199"/>
    </location>
</feature>
<dbReference type="AlphaFoldDB" id="A0A840VXI4"/>
<dbReference type="InterPro" id="IPR036271">
    <property type="entry name" value="Tet_transcr_reg_TetR-rel_C_sf"/>
</dbReference>
<dbReference type="InterPro" id="IPR009057">
    <property type="entry name" value="Homeodomain-like_sf"/>
</dbReference>
<dbReference type="RefSeq" id="WP_184360866.1">
    <property type="nucleotide sequence ID" value="NZ_BAAAKM010000039.1"/>
</dbReference>
<evidence type="ECO:0000259" key="1">
    <source>
        <dbReference type="Pfam" id="PF17932"/>
    </source>
</evidence>
<keyword evidence="3" id="KW-1185">Reference proteome</keyword>
<evidence type="ECO:0000313" key="2">
    <source>
        <dbReference type="EMBL" id="MBB5489140.1"/>
    </source>
</evidence>
<dbReference type="SUPFAM" id="SSF48498">
    <property type="entry name" value="Tetracyclin repressor-like, C-terminal domain"/>
    <property type="match status" value="1"/>
</dbReference>
<protein>
    <submittedName>
        <fullName evidence="2">AcrR family transcriptional regulator</fullName>
    </submittedName>
</protein>
<dbReference type="SUPFAM" id="SSF46689">
    <property type="entry name" value="Homeodomain-like"/>
    <property type="match status" value="1"/>
</dbReference>
<organism evidence="2 3">
    <name type="scientific">Nocardiopsis metallicus</name>
    <dbReference type="NCBI Taxonomy" id="179819"/>
    <lineage>
        <taxon>Bacteria</taxon>
        <taxon>Bacillati</taxon>
        <taxon>Actinomycetota</taxon>
        <taxon>Actinomycetes</taxon>
        <taxon>Streptosporangiales</taxon>
        <taxon>Nocardiopsidaceae</taxon>
        <taxon>Nocardiopsis</taxon>
    </lineage>
</organism>
<dbReference type="Pfam" id="PF17932">
    <property type="entry name" value="TetR_C_24"/>
    <property type="match status" value="1"/>
</dbReference>
<dbReference type="EMBL" id="JACHDO010000001">
    <property type="protein sequence ID" value="MBB5489140.1"/>
    <property type="molecule type" value="Genomic_DNA"/>
</dbReference>
<evidence type="ECO:0000313" key="3">
    <source>
        <dbReference type="Proteomes" id="UP000579647"/>
    </source>
</evidence>
<name>A0A840VXI4_9ACTN</name>
<comment type="caution">
    <text evidence="2">The sequence shown here is derived from an EMBL/GenBank/DDBJ whole genome shotgun (WGS) entry which is preliminary data.</text>
</comment>
<gene>
    <name evidence="2" type="ORF">HNR07_000277</name>
</gene>
<dbReference type="Proteomes" id="UP000579647">
    <property type="component" value="Unassembled WGS sequence"/>
</dbReference>
<reference evidence="2 3" key="1">
    <citation type="submission" date="2020-08" db="EMBL/GenBank/DDBJ databases">
        <title>Sequencing the genomes of 1000 actinobacteria strains.</title>
        <authorList>
            <person name="Klenk H.-P."/>
        </authorList>
    </citation>
    <scope>NUCLEOTIDE SEQUENCE [LARGE SCALE GENOMIC DNA]</scope>
    <source>
        <strain evidence="2 3">DSM 44598</strain>
    </source>
</reference>